<keyword evidence="2" id="KW-1185">Reference proteome</keyword>
<dbReference type="RefSeq" id="WP_156323103.1">
    <property type="nucleotide sequence ID" value="NZ_CP144921.1"/>
</dbReference>
<reference evidence="1 2" key="1">
    <citation type="submission" date="2024-01" db="EMBL/GenBank/DDBJ databases">
        <title>Culturomics analysis of mouse respiratory tract.</title>
        <authorList>
            <person name="Phillips A.M."/>
            <person name="Collette N.M."/>
            <person name="Mageeney C.M."/>
            <person name="Sinha A."/>
            <person name="Hern K.E."/>
            <person name="Arkin A.P."/>
            <person name="Williams K.P."/>
            <person name="Branda S."/>
        </authorList>
    </citation>
    <scope>NUCLEOTIDE SEQUENCE [LARGE SCALE GENOMIC DNA]</scope>
    <source>
        <strain evidence="1 2">CP20</strain>
    </source>
</reference>
<name>A0ABZ2CR98_9BACI</name>
<accession>A0ABZ2CR98</accession>
<evidence type="ECO:0000313" key="2">
    <source>
        <dbReference type="Proteomes" id="UP001341136"/>
    </source>
</evidence>
<dbReference type="EMBL" id="CP144921">
    <property type="protein sequence ID" value="WWA29702.1"/>
    <property type="molecule type" value="Genomic_DNA"/>
</dbReference>
<evidence type="ECO:0000313" key="1">
    <source>
        <dbReference type="EMBL" id="WWA29702.1"/>
    </source>
</evidence>
<proteinExistence type="predicted"/>
<protein>
    <submittedName>
        <fullName evidence="1">Uncharacterized protein</fullName>
    </submittedName>
</protein>
<dbReference type="Proteomes" id="UP001341136">
    <property type="component" value="Chromosome"/>
</dbReference>
<gene>
    <name evidence="1" type="ORF">V5G21_18640</name>
</gene>
<organism evidence="1 2">
    <name type="scientific">Shouchella rhizosphaerae</name>
    <dbReference type="NCBI Taxonomy" id="866786"/>
    <lineage>
        <taxon>Bacteria</taxon>
        <taxon>Bacillati</taxon>
        <taxon>Bacillota</taxon>
        <taxon>Bacilli</taxon>
        <taxon>Bacillales</taxon>
        <taxon>Bacillaceae</taxon>
        <taxon>Shouchella</taxon>
    </lineage>
</organism>
<sequence>MRHSVIKQRQAMVLLKWMWAMQTDAAFVGIDKALHLPLGRKMAGGTLPCYRSAHCNDS</sequence>